<keyword evidence="1 2" id="KW-0732">Signal</keyword>
<gene>
    <name evidence="4" type="ORF">EIB73_07535</name>
</gene>
<feature type="domain" description="Secretion system C-terminal sorting" evidence="3">
    <location>
        <begin position="601"/>
        <end position="659"/>
    </location>
</feature>
<evidence type="ECO:0000256" key="1">
    <source>
        <dbReference type="ARBA" id="ARBA00022729"/>
    </source>
</evidence>
<evidence type="ECO:0000313" key="5">
    <source>
        <dbReference type="Proteomes" id="UP000270185"/>
    </source>
</evidence>
<dbReference type="Pfam" id="PF18962">
    <property type="entry name" value="Por_Secre_tail"/>
    <property type="match status" value="1"/>
</dbReference>
<feature type="signal peptide" evidence="2">
    <location>
        <begin position="1"/>
        <end position="19"/>
    </location>
</feature>
<dbReference type="EMBL" id="CP034159">
    <property type="protein sequence ID" value="AZI33032.1"/>
    <property type="molecule type" value="Genomic_DNA"/>
</dbReference>
<dbReference type="KEGG" id="ccas:EIB73_07535"/>
<dbReference type="InterPro" id="IPR026444">
    <property type="entry name" value="Secre_tail"/>
</dbReference>
<dbReference type="OrthoDB" id="1272926at2"/>
<name>A0A3G8XI14_9FLAO</name>
<proteinExistence type="predicted"/>
<reference evidence="5" key="1">
    <citation type="submission" date="2018-11" db="EMBL/GenBank/DDBJ databases">
        <title>Proposal to divide the Flavobacteriaceae and reorganize its genera based on Amino Acid Identity values calculated from whole genome sequences.</title>
        <authorList>
            <person name="Nicholson A.C."/>
            <person name="Gulvik C.A."/>
            <person name="Whitney A.M."/>
            <person name="Humrighouse B.W."/>
            <person name="Bell M."/>
            <person name="Holmes B."/>
            <person name="Steigerwalt A.G."/>
            <person name="Villarma A."/>
            <person name="Sheth M."/>
            <person name="Batra D."/>
            <person name="Pryor J."/>
            <person name="Bernardet J.-F."/>
            <person name="Hugo C."/>
            <person name="Kampfer P."/>
            <person name="Newman J.D."/>
            <person name="McQuiston J.R."/>
        </authorList>
    </citation>
    <scope>NUCLEOTIDE SEQUENCE [LARGE SCALE GENOMIC DNA]</scope>
    <source>
        <strain evidence="5">G0081</strain>
    </source>
</reference>
<keyword evidence="5" id="KW-1185">Reference proteome</keyword>
<organism evidence="4 5">
    <name type="scientific">Kaistella carnis</name>
    <dbReference type="NCBI Taxonomy" id="1241979"/>
    <lineage>
        <taxon>Bacteria</taxon>
        <taxon>Pseudomonadati</taxon>
        <taxon>Bacteroidota</taxon>
        <taxon>Flavobacteriia</taxon>
        <taxon>Flavobacteriales</taxon>
        <taxon>Weeksellaceae</taxon>
        <taxon>Chryseobacterium group</taxon>
        <taxon>Kaistella</taxon>
    </lineage>
</organism>
<protein>
    <submittedName>
        <fullName evidence="4">T9SS C-terminal target domain-containing protein</fullName>
    </submittedName>
</protein>
<sequence length="660" mass="72388">MKRNLLTVGLLTAFFAVNAQMTTDPKVLSHIDDNATFYVGKGALVYNGGGLQVKDTGILENHGNIMIVANDPAKDVLRTLNGTSDKVEGSTVGGTIVNKLNEPTAYATWNTNSSTATPAYTYGQLYIQGISQDNIKGIVNQEFRSPNHGGYQEFSVPFFGKTASTLSAELGKTFNTTRWLQNEILVWNNDKIVFDNLSSISEVLGTNTRAPFSYYILGGKNLDVASVTRTVRGVPVSDLTNNSRTLSGAGAGIVYGTNGTAINQYNERYNTYLGDNFARTRNKIWDGTDYGKNMYFFTNPYLTNLDLRNLNVLTDVNYIPNINGIRLEPTNVQYQPGVGGSIVGFKYVTNSNGVWTGDTDYLLVRPMGTFVIKLLDNSQTPTLDLSKLRRFNYYSRDTSTPYTVTANRGQANGTVKELAIIGLNSSGGEVARMYYVVYPEGISGNSVNVKGQAAAGSTSLLGSYEENPVSGGYDNNYTNSYWLYINEANENDFKGKNIKMVKYSNDIVSFKVQLKENGSLVSDGQHLLSTNEGFYFKGPDGNVQSLSQNMVLPSAGSSNQDYDVYYGLPSGVLGSDQSTVPSRTMISYDPYIGKYVVIFDPNWKKADVQVYDMSGKLVISSKGINTTSNYEIDLVQNVKNVYFVKVVSEKGVTVQSKIIK</sequence>
<feature type="chain" id="PRO_5018162025" evidence="2">
    <location>
        <begin position="20"/>
        <end position="660"/>
    </location>
</feature>
<evidence type="ECO:0000256" key="2">
    <source>
        <dbReference type="SAM" id="SignalP"/>
    </source>
</evidence>
<dbReference type="NCBIfam" id="TIGR04183">
    <property type="entry name" value="Por_Secre_tail"/>
    <property type="match status" value="1"/>
</dbReference>
<dbReference type="Proteomes" id="UP000270185">
    <property type="component" value="Chromosome"/>
</dbReference>
<accession>A0A3G8XI14</accession>
<dbReference type="AlphaFoldDB" id="A0A3G8XI14"/>
<evidence type="ECO:0000259" key="3">
    <source>
        <dbReference type="Pfam" id="PF18962"/>
    </source>
</evidence>
<dbReference type="RefSeq" id="WP_125024076.1">
    <property type="nucleotide sequence ID" value="NZ_CP034159.1"/>
</dbReference>
<evidence type="ECO:0000313" key="4">
    <source>
        <dbReference type="EMBL" id="AZI33032.1"/>
    </source>
</evidence>